<accession>A0A6I3M8B5</accession>
<keyword evidence="9" id="KW-1185">Reference proteome</keyword>
<gene>
    <name evidence="8" type="ORF">GJ743_08215</name>
</gene>
<evidence type="ECO:0000256" key="4">
    <source>
        <dbReference type="ARBA" id="ARBA00022989"/>
    </source>
</evidence>
<protein>
    <submittedName>
        <fullName evidence="8">AI-2E family transporter</fullName>
    </submittedName>
</protein>
<dbReference type="GO" id="GO:0055085">
    <property type="term" value="P:transmembrane transport"/>
    <property type="evidence" value="ECO:0007669"/>
    <property type="project" value="TreeGrafter"/>
</dbReference>
<proteinExistence type="inferred from homology"/>
<feature type="transmembrane region" description="Helical" evidence="7">
    <location>
        <begin position="326"/>
        <end position="348"/>
    </location>
</feature>
<feature type="transmembrane region" description="Helical" evidence="7">
    <location>
        <begin position="163"/>
        <end position="187"/>
    </location>
</feature>
<evidence type="ECO:0000256" key="5">
    <source>
        <dbReference type="ARBA" id="ARBA00023136"/>
    </source>
</evidence>
<feature type="transmembrane region" description="Helical" evidence="7">
    <location>
        <begin position="61"/>
        <end position="80"/>
    </location>
</feature>
<evidence type="ECO:0000256" key="1">
    <source>
        <dbReference type="ARBA" id="ARBA00004141"/>
    </source>
</evidence>
<sequence length="406" mass="42199">MALGWWRRKRASDSEAVPRPDAAAPTALTSVALPRAAVILLGFAGAVVVMFGLAAARSVVAPAFLALVLTICVHPVRVGLVRRGVPVGLATGAAIVAVFALLAGFVATLVFALAQFTTLLPEYAPQIQAAAANLGDALEGLGIGAQQAQTIVDGLEPSRIIDVVGAVLGGVAGITFSLVVILTLLILMAMDGTYAPAILAQLRPRRAALVDALVLYTRNVRRYMVVTTGLGVAQGVLNWIALLVLQVPGALLWGVLSFICSFIPNIGYFIAIVPPLVFGFLSGGWPVFIAVLLVYGVVNAVVQSIVQPKVVGGAVRLSETITFVSVLFWALVIGPIGAVLAVPLTLLVRAVLLDADPALAWWRPATGDVEETKGIAAELSAQARAEAKADRAARPPRGRAARSSRA</sequence>
<comment type="similarity">
    <text evidence="2">Belongs to the autoinducer-2 exporter (AI-2E) (TC 2.A.86) family.</text>
</comment>
<feature type="transmembrane region" description="Helical" evidence="7">
    <location>
        <begin position="87"/>
        <end position="114"/>
    </location>
</feature>
<evidence type="ECO:0000256" key="3">
    <source>
        <dbReference type="ARBA" id="ARBA00022692"/>
    </source>
</evidence>
<keyword evidence="5 7" id="KW-0472">Membrane</keyword>
<dbReference type="OrthoDB" id="9799225at2"/>
<feature type="region of interest" description="Disordered" evidence="6">
    <location>
        <begin position="386"/>
        <end position="406"/>
    </location>
</feature>
<evidence type="ECO:0000313" key="9">
    <source>
        <dbReference type="Proteomes" id="UP000433071"/>
    </source>
</evidence>
<feature type="transmembrane region" description="Helical" evidence="7">
    <location>
        <begin position="223"/>
        <end position="245"/>
    </location>
</feature>
<dbReference type="Proteomes" id="UP000433071">
    <property type="component" value="Unassembled WGS sequence"/>
</dbReference>
<evidence type="ECO:0000256" key="6">
    <source>
        <dbReference type="SAM" id="MobiDB-lite"/>
    </source>
</evidence>
<organism evidence="8 9">
    <name type="scientific">Agromyces bracchium</name>
    <dbReference type="NCBI Taxonomy" id="88376"/>
    <lineage>
        <taxon>Bacteria</taxon>
        <taxon>Bacillati</taxon>
        <taxon>Actinomycetota</taxon>
        <taxon>Actinomycetes</taxon>
        <taxon>Micrococcales</taxon>
        <taxon>Microbacteriaceae</taxon>
        <taxon>Agromyces</taxon>
    </lineage>
</organism>
<comment type="subcellular location">
    <subcellularLocation>
        <location evidence="1">Membrane</location>
        <topology evidence="1">Multi-pass membrane protein</topology>
    </subcellularLocation>
</comment>
<name>A0A6I3M8B5_9MICO</name>
<feature type="transmembrane region" description="Helical" evidence="7">
    <location>
        <begin position="251"/>
        <end position="273"/>
    </location>
</feature>
<keyword evidence="4 7" id="KW-1133">Transmembrane helix</keyword>
<keyword evidence="3 7" id="KW-0812">Transmembrane</keyword>
<dbReference type="RefSeq" id="WP_155051376.1">
    <property type="nucleotide sequence ID" value="NZ_BAAAIB010000013.1"/>
</dbReference>
<evidence type="ECO:0000256" key="7">
    <source>
        <dbReference type="SAM" id="Phobius"/>
    </source>
</evidence>
<feature type="transmembrane region" description="Helical" evidence="7">
    <location>
        <begin position="36"/>
        <end position="55"/>
    </location>
</feature>
<feature type="transmembrane region" description="Helical" evidence="7">
    <location>
        <begin position="285"/>
        <end position="306"/>
    </location>
</feature>
<feature type="compositionally biased region" description="Basic residues" evidence="6">
    <location>
        <begin position="394"/>
        <end position="406"/>
    </location>
</feature>
<dbReference type="EMBL" id="WMLB01000019">
    <property type="protein sequence ID" value="MTH68352.1"/>
    <property type="molecule type" value="Genomic_DNA"/>
</dbReference>
<reference evidence="8 9" key="1">
    <citation type="submission" date="2019-11" db="EMBL/GenBank/DDBJ databases">
        <title>Agromyces kandeliae sp. nov., isolated from mangrove soil.</title>
        <authorList>
            <person name="Wang R."/>
        </authorList>
    </citation>
    <scope>NUCLEOTIDE SEQUENCE [LARGE SCALE GENOMIC DNA]</scope>
    <source>
        <strain evidence="8 9">JCM 11433</strain>
    </source>
</reference>
<comment type="caution">
    <text evidence="8">The sequence shown here is derived from an EMBL/GenBank/DDBJ whole genome shotgun (WGS) entry which is preliminary data.</text>
</comment>
<dbReference type="AlphaFoldDB" id="A0A6I3M8B5"/>
<dbReference type="InterPro" id="IPR002549">
    <property type="entry name" value="AI-2E-like"/>
</dbReference>
<dbReference type="PANTHER" id="PTHR21716:SF64">
    <property type="entry name" value="AI-2 TRANSPORT PROTEIN TQSA"/>
    <property type="match status" value="1"/>
</dbReference>
<evidence type="ECO:0000313" key="8">
    <source>
        <dbReference type="EMBL" id="MTH68352.1"/>
    </source>
</evidence>
<evidence type="ECO:0000256" key="2">
    <source>
        <dbReference type="ARBA" id="ARBA00009773"/>
    </source>
</evidence>
<dbReference type="Pfam" id="PF01594">
    <property type="entry name" value="AI-2E_transport"/>
    <property type="match status" value="1"/>
</dbReference>
<dbReference type="GO" id="GO:0016020">
    <property type="term" value="C:membrane"/>
    <property type="evidence" value="ECO:0007669"/>
    <property type="project" value="UniProtKB-SubCell"/>
</dbReference>
<dbReference type="PANTHER" id="PTHR21716">
    <property type="entry name" value="TRANSMEMBRANE PROTEIN"/>
    <property type="match status" value="1"/>
</dbReference>